<proteinExistence type="predicted"/>
<gene>
    <name evidence="2" type="ORF">Tci_846118</name>
</gene>
<dbReference type="AlphaFoldDB" id="A0A699QN29"/>
<feature type="region of interest" description="Disordered" evidence="1">
    <location>
        <begin position="55"/>
        <end position="77"/>
    </location>
</feature>
<organism evidence="2">
    <name type="scientific">Tanacetum cinerariifolium</name>
    <name type="common">Dalmatian daisy</name>
    <name type="synonym">Chrysanthemum cinerariifolium</name>
    <dbReference type="NCBI Taxonomy" id="118510"/>
    <lineage>
        <taxon>Eukaryota</taxon>
        <taxon>Viridiplantae</taxon>
        <taxon>Streptophyta</taxon>
        <taxon>Embryophyta</taxon>
        <taxon>Tracheophyta</taxon>
        <taxon>Spermatophyta</taxon>
        <taxon>Magnoliopsida</taxon>
        <taxon>eudicotyledons</taxon>
        <taxon>Gunneridae</taxon>
        <taxon>Pentapetalae</taxon>
        <taxon>asterids</taxon>
        <taxon>campanulids</taxon>
        <taxon>Asterales</taxon>
        <taxon>Asteraceae</taxon>
        <taxon>Asteroideae</taxon>
        <taxon>Anthemideae</taxon>
        <taxon>Anthemidinae</taxon>
        <taxon>Tanacetum</taxon>
    </lineage>
</organism>
<accession>A0A699QN29</accession>
<feature type="region of interest" description="Disordered" evidence="1">
    <location>
        <begin position="92"/>
        <end position="121"/>
    </location>
</feature>
<feature type="region of interest" description="Disordered" evidence="1">
    <location>
        <begin position="1"/>
        <end position="34"/>
    </location>
</feature>
<dbReference type="EMBL" id="BKCJ011045961">
    <property type="protein sequence ID" value="GFC74148.1"/>
    <property type="molecule type" value="Genomic_DNA"/>
</dbReference>
<feature type="non-terminal residue" evidence="2">
    <location>
        <position position="1"/>
    </location>
</feature>
<feature type="compositionally biased region" description="Low complexity" evidence="1">
    <location>
        <begin position="99"/>
        <end position="111"/>
    </location>
</feature>
<comment type="caution">
    <text evidence="2">The sequence shown here is derived from an EMBL/GenBank/DDBJ whole genome shotgun (WGS) entry which is preliminary data.</text>
</comment>
<name>A0A699QN29_TANCI</name>
<protein>
    <submittedName>
        <fullName evidence="2">Uncharacterized protein</fullName>
    </submittedName>
</protein>
<reference evidence="2" key="1">
    <citation type="journal article" date="2019" name="Sci. Rep.">
        <title>Draft genome of Tanacetum cinerariifolium, the natural source of mosquito coil.</title>
        <authorList>
            <person name="Yamashiro T."/>
            <person name="Shiraishi A."/>
            <person name="Satake H."/>
            <person name="Nakayama K."/>
        </authorList>
    </citation>
    <scope>NUCLEOTIDE SEQUENCE</scope>
</reference>
<evidence type="ECO:0000256" key="1">
    <source>
        <dbReference type="SAM" id="MobiDB-lite"/>
    </source>
</evidence>
<evidence type="ECO:0000313" key="2">
    <source>
        <dbReference type="EMBL" id="GFC74148.1"/>
    </source>
</evidence>
<sequence>LTKRAIRIAQSKALSPDTDEPAPLSRDDRQGEALPIVFSLDAGQDRENITKTFAMPHESSPRVSSLDTDEGNKIKDQDLEISGLKARVKSLEDKESRRAAVSTASVSPATACVPTVSESFPTPMRIPVISAKDKGKEKVTETEVPKKKKLQEQIDTQVAGEIEKEFSR</sequence>